<keyword evidence="3" id="KW-0998">Cell outer membrane</keyword>
<dbReference type="RefSeq" id="WP_057319056.1">
    <property type="nucleotide sequence ID" value="NZ_CYXP01000002.1"/>
</dbReference>
<dbReference type="SUPFAM" id="SSF56935">
    <property type="entry name" value="Porins"/>
    <property type="match status" value="1"/>
</dbReference>
<dbReference type="Proteomes" id="UP000095591">
    <property type="component" value="Unassembled WGS sequence"/>
</dbReference>
<feature type="chain" id="PRO_5008011899" evidence="4">
    <location>
        <begin position="22"/>
        <end position="798"/>
    </location>
</feature>
<proteinExistence type="predicted"/>
<dbReference type="SUPFAM" id="SSF49464">
    <property type="entry name" value="Carboxypeptidase regulatory domain-like"/>
    <property type="match status" value="1"/>
</dbReference>
<dbReference type="Gene3D" id="2.170.130.10">
    <property type="entry name" value="TonB-dependent receptor, plug domain"/>
    <property type="match status" value="1"/>
</dbReference>
<dbReference type="InterPro" id="IPR037066">
    <property type="entry name" value="Plug_dom_sf"/>
</dbReference>
<name>A0A173SXM6_PARDI</name>
<comment type="subcellular location">
    <subcellularLocation>
        <location evidence="1">Cell outer membrane</location>
    </subcellularLocation>
</comment>
<dbReference type="GO" id="GO:0009279">
    <property type="term" value="C:cell outer membrane"/>
    <property type="evidence" value="ECO:0007669"/>
    <property type="project" value="UniProtKB-SubCell"/>
</dbReference>
<dbReference type="PANTHER" id="PTHR40980:SF4">
    <property type="entry name" value="TONB-DEPENDENT RECEPTOR-LIKE BETA-BARREL DOMAIN-CONTAINING PROTEIN"/>
    <property type="match status" value="1"/>
</dbReference>
<dbReference type="Pfam" id="PF13620">
    <property type="entry name" value="CarboxypepD_reg"/>
    <property type="match status" value="1"/>
</dbReference>
<dbReference type="AlphaFoldDB" id="A0A173SXM6"/>
<reference evidence="6 7" key="1">
    <citation type="submission" date="2015-09" db="EMBL/GenBank/DDBJ databases">
        <authorList>
            <consortium name="Pathogen Informatics"/>
        </authorList>
    </citation>
    <scope>NUCLEOTIDE SEQUENCE [LARGE SCALE GENOMIC DNA]</scope>
    <source>
        <strain evidence="6 7">2789STDY5608872</strain>
    </source>
</reference>
<evidence type="ECO:0000256" key="2">
    <source>
        <dbReference type="ARBA" id="ARBA00023136"/>
    </source>
</evidence>
<dbReference type="EMBL" id="CYXP01000002">
    <property type="protein sequence ID" value="CUM95434.1"/>
    <property type="molecule type" value="Genomic_DNA"/>
</dbReference>
<accession>A0A173SXM6</accession>
<dbReference type="InterPro" id="IPR036942">
    <property type="entry name" value="Beta-barrel_TonB_sf"/>
</dbReference>
<dbReference type="Gene3D" id="2.40.170.20">
    <property type="entry name" value="TonB-dependent receptor, beta-barrel domain"/>
    <property type="match status" value="1"/>
</dbReference>
<keyword evidence="4" id="KW-0732">Signal</keyword>
<evidence type="ECO:0000313" key="7">
    <source>
        <dbReference type="Proteomes" id="UP000095591"/>
    </source>
</evidence>
<feature type="domain" description="Outer membrane protein beta-barrel" evidence="5">
    <location>
        <begin position="371"/>
        <end position="774"/>
    </location>
</feature>
<organism evidence="6 7">
    <name type="scientific">Parabacteroides distasonis</name>
    <dbReference type="NCBI Taxonomy" id="823"/>
    <lineage>
        <taxon>Bacteria</taxon>
        <taxon>Pseudomonadati</taxon>
        <taxon>Bacteroidota</taxon>
        <taxon>Bacteroidia</taxon>
        <taxon>Bacteroidales</taxon>
        <taxon>Tannerellaceae</taxon>
        <taxon>Parabacteroides</taxon>
    </lineage>
</organism>
<keyword evidence="2" id="KW-0472">Membrane</keyword>
<evidence type="ECO:0000256" key="3">
    <source>
        <dbReference type="ARBA" id="ARBA00023237"/>
    </source>
</evidence>
<evidence type="ECO:0000259" key="5">
    <source>
        <dbReference type="Pfam" id="PF14905"/>
    </source>
</evidence>
<dbReference type="InterPro" id="IPR008969">
    <property type="entry name" value="CarboxyPept-like_regulatory"/>
</dbReference>
<keyword evidence="6" id="KW-0675">Receptor</keyword>
<dbReference type="Gene3D" id="2.60.40.1120">
    <property type="entry name" value="Carboxypeptidase-like, regulatory domain"/>
    <property type="match status" value="1"/>
</dbReference>
<gene>
    <name evidence="6" type="ORF">ERS852429_01281</name>
</gene>
<sequence length="798" mass="90658">MRKLFLSLVFLSALLSIHANPGIKGIVIDQTTRKALDYAHVVLYDGDHIVEEAMTEANGSFLIQPVKPGTYSIRIHFLGYDVYMGEEFILTEQIKDLGIIPMQMLEVGLQEVEVVANKKQVIYKLDKKIIEASSNLLSSGGTAVDILENTPSIRVNAEGEVTFRGSSGFTVYVDGKPSIFTGTQALEQIPSGQIQNIEIITTPSAQHDTGGDVGIINVITKKNFGEGLSGVINLSGNTVWSRTLDFLLTGQNKASQWRIGGYVGNRLRKSHFTQEKTTLVNDTTTTSYSNGPRESNGYAYILNGGWSYTQKQTTFSINAEGGYAGLKRKGDLEYTEERSANGEQFENGEFKSLDDFDIHETFGLGNLAVDHKFNDKGHNLSGSFFLKYGGDALEYFQSDLFDKNNVRQQGHRAWEAEHRWTVRAKADYVFPYSKTGQIKAGYQYFSYSEDGDYSMQFWNPDTKEFFWRDDIYNTFYFQQGINSLYAIVGDSYRSFDFQVGLRGEHTHQVLRSSKDWANRLQKRFELFPSAHIGYNLTQNQKLLFAYSRRTTRPELYFMEPYITYKDYYTAEIGNPDIRPEYIHSFELNYSLTSGDNALSASLFHRTRKDKIERLRVPYQAGVTLDSMANVGHDYSTGIELSGSLQATSWWNTQINGSLYHYRVENEYKTDGKNETSTNYEIAWNNAFTAGKYTRIQLDGNFVGPSVTTQGRTQSFWFVNLAIRQQFFKRKLTATLSFRDVFNTARYVNTITSSNLISKTRIRPDYPLIGLTLSYTFNQFKLKNGLSNNSKDLFEGTNH</sequence>
<dbReference type="Pfam" id="PF14905">
    <property type="entry name" value="OMP_b-brl_3"/>
    <property type="match status" value="1"/>
</dbReference>
<evidence type="ECO:0000256" key="4">
    <source>
        <dbReference type="SAM" id="SignalP"/>
    </source>
</evidence>
<evidence type="ECO:0000313" key="6">
    <source>
        <dbReference type="EMBL" id="CUM95434.1"/>
    </source>
</evidence>
<protein>
    <submittedName>
        <fullName evidence="6">Outer membrane cobalamin receptor protein</fullName>
    </submittedName>
</protein>
<feature type="signal peptide" evidence="4">
    <location>
        <begin position="1"/>
        <end position="21"/>
    </location>
</feature>
<dbReference type="InterPro" id="IPR041700">
    <property type="entry name" value="OMP_b-brl_3"/>
</dbReference>
<evidence type="ECO:0000256" key="1">
    <source>
        <dbReference type="ARBA" id="ARBA00004442"/>
    </source>
</evidence>
<dbReference type="PANTHER" id="PTHR40980">
    <property type="entry name" value="PLUG DOMAIN-CONTAINING PROTEIN"/>
    <property type="match status" value="1"/>
</dbReference>